<evidence type="ECO:0000256" key="1">
    <source>
        <dbReference type="ARBA" id="ARBA00006739"/>
    </source>
</evidence>
<dbReference type="AlphaFoldDB" id="A0A1H5FH81"/>
<keyword evidence="3 5" id="KW-0808">Transferase</keyword>
<gene>
    <name evidence="5" type="ORF">SAMN05444164_6656</name>
</gene>
<evidence type="ECO:0000256" key="2">
    <source>
        <dbReference type="ARBA" id="ARBA00022676"/>
    </source>
</evidence>
<evidence type="ECO:0000313" key="6">
    <source>
        <dbReference type="Proteomes" id="UP000198992"/>
    </source>
</evidence>
<evidence type="ECO:0000259" key="4">
    <source>
        <dbReference type="Pfam" id="PF00535"/>
    </source>
</evidence>
<evidence type="ECO:0000313" key="5">
    <source>
        <dbReference type="EMBL" id="SEE02790.1"/>
    </source>
</evidence>
<sequence>MSTELAVADRAWVTISPALDCSIETVICIPSFRRPKHLRLTLESIVAQCTERSFAVVVVENDASRCESAPVAAAFLNSGKLSGVCIVEPRQGNCQAINAAFETALETFPNAQYFLMIDDDEVASPDWLERMVQAAETSGAEIVGGPVWPNFDDKHKGSLKRHPAFAPAYHASGPVPVIYGCGNCLIRRAVFDKLGRPAFDLRFNFLGGGDHDFFARARRAGFRFFWVTDAVISETVPSTRTNLGWIVRRGLRIGAINYHIERKAAQTMWSRAAVKAKMFGLVPFSLYRFTRIVLREQQAVIAMHPMVVAVGSALAVLGIEPRPYAASKIAS</sequence>
<feature type="domain" description="Glycosyltransferase 2-like" evidence="4">
    <location>
        <begin position="27"/>
        <end position="194"/>
    </location>
</feature>
<dbReference type="Pfam" id="PF00535">
    <property type="entry name" value="Glycos_transf_2"/>
    <property type="match status" value="1"/>
</dbReference>
<dbReference type="PANTHER" id="PTHR43179:SF12">
    <property type="entry name" value="GALACTOFURANOSYLTRANSFERASE GLFT2"/>
    <property type="match status" value="1"/>
</dbReference>
<reference evidence="5 6" key="1">
    <citation type="submission" date="2016-10" db="EMBL/GenBank/DDBJ databases">
        <authorList>
            <person name="de Groot N.N."/>
        </authorList>
    </citation>
    <scope>NUCLEOTIDE SEQUENCE [LARGE SCALE GENOMIC DNA]</scope>
    <source>
        <strain evidence="5 6">MT12</strain>
    </source>
</reference>
<keyword evidence="2" id="KW-0328">Glycosyltransferase</keyword>
<dbReference type="CDD" id="cd00761">
    <property type="entry name" value="Glyco_tranf_GTA_type"/>
    <property type="match status" value="1"/>
</dbReference>
<dbReference type="Proteomes" id="UP000198992">
    <property type="component" value="Unassembled WGS sequence"/>
</dbReference>
<dbReference type="EMBL" id="FNTH01000001">
    <property type="protein sequence ID" value="SEE02790.1"/>
    <property type="molecule type" value="Genomic_DNA"/>
</dbReference>
<dbReference type="Gene3D" id="3.90.550.10">
    <property type="entry name" value="Spore Coat Polysaccharide Biosynthesis Protein SpsA, Chain A"/>
    <property type="match status" value="1"/>
</dbReference>
<dbReference type="GO" id="GO:0016757">
    <property type="term" value="F:glycosyltransferase activity"/>
    <property type="evidence" value="ECO:0007669"/>
    <property type="project" value="UniProtKB-KW"/>
</dbReference>
<proteinExistence type="inferred from homology"/>
<dbReference type="RefSeq" id="WP_244549795.1">
    <property type="nucleotide sequence ID" value="NZ_FNTH01000001.1"/>
</dbReference>
<dbReference type="InterPro" id="IPR001173">
    <property type="entry name" value="Glyco_trans_2-like"/>
</dbReference>
<comment type="similarity">
    <text evidence="1">Belongs to the glycosyltransferase 2 family.</text>
</comment>
<protein>
    <submittedName>
        <fullName evidence="5">Glycosyltransferase, GT2 family</fullName>
    </submittedName>
</protein>
<accession>A0A1H5FH81</accession>
<dbReference type="SUPFAM" id="SSF53448">
    <property type="entry name" value="Nucleotide-diphospho-sugar transferases"/>
    <property type="match status" value="1"/>
</dbReference>
<name>A0A1H5FH81_9BRAD</name>
<evidence type="ECO:0000256" key="3">
    <source>
        <dbReference type="ARBA" id="ARBA00022679"/>
    </source>
</evidence>
<dbReference type="PANTHER" id="PTHR43179">
    <property type="entry name" value="RHAMNOSYLTRANSFERASE WBBL"/>
    <property type="match status" value="1"/>
</dbReference>
<dbReference type="InterPro" id="IPR029044">
    <property type="entry name" value="Nucleotide-diphossugar_trans"/>
</dbReference>
<organism evidence="5 6">
    <name type="scientific">Bradyrhizobium erythrophlei</name>
    <dbReference type="NCBI Taxonomy" id="1437360"/>
    <lineage>
        <taxon>Bacteria</taxon>
        <taxon>Pseudomonadati</taxon>
        <taxon>Pseudomonadota</taxon>
        <taxon>Alphaproteobacteria</taxon>
        <taxon>Hyphomicrobiales</taxon>
        <taxon>Nitrobacteraceae</taxon>
        <taxon>Bradyrhizobium</taxon>
    </lineage>
</organism>